<comment type="subcellular location">
    <subcellularLocation>
        <location evidence="1">Secreted</location>
        <location evidence="1">Cell wall</location>
    </subcellularLocation>
</comment>
<organism evidence="6 7">
    <name type="scientific">Trema orientale</name>
    <name type="common">Charcoal tree</name>
    <name type="synonym">Celtis orientalis</name>
    <dbReference type="NCBI Taxonomy" id="63057"/>
    <lineage>
        <taxon>Eukaryota</taxon>
        <taxon>Viridiplantae</taxon>
        <taxon>Streptophyta</taxon>
        <taxon>Embryophyta</taxon>
        <taxon>Tracheophyta</taxon>
        <taxon>Spermatophyta</taxon>
        <taxon>Magnoliopsida</taxon>
        <taxon>eudicotyledons</taxon>
        <taxon>Gunneridae</taxon>
        <taxon>Pentapetalae</taxon>
        <taxon>rosids</taxon>
        <taxon>fabids</taxon>
        <taxon>Rosales</taxon>
        <taxon>Cannabaceae</taxon>
        <taxon>Trema</taxon>
    </lineage>
</organism>
<dbReference type="GO" id="GO:0016829">
    <property type="term" value="F:lyase activity"/>
    <property type="evidence" value="ECO:0007669"/>
    <property type="project" value="UniProtKB-KW"/>
</dbReference>
<dbReference type="EMBL" id="JXTC01000914">
    <property type="protein sequence ID" value="PON34819.1"/>
    <property type="molecule type" value="Genomic_DNA"/>
</dbReference>
<evidence type="ECO:0000313" key="7">
    <source>
        <dbReference type="Proteomes" id="UP000237000"/>
    </source>
</evidence>
<name>A0A2P5AE62_TREOI</name>
<keyword evidence="7" id="KW-1185">Reference proteome</keyword>
<evidence type="ECO:0000256" key="3">
    <source>
        <dbReference type="ARBA" id="ARBA00022525"/>
    </source>
</evidence>
<keyword evidence="6" id="KW-0456">Lyase</keyword>
<dbReference type="PANTHER" id="PTHR31375">
    <property type="match status" value="1"/>
</dbReference>
<dbReference type="STRING" id="63057.A0A2P5AE62"/>
<dbReference type="Gene3D" id="2.160.20.10">
    <property type="entry name" value="Single-stranded right-handed beta-helix, Pectin lyase-like"/>
    <property type="match status" value="1"/>
</dbReference>
<sequence length="125" mass="13758">MAISLTKGNMMMSLNLGIKLLLTLSMLCFQSVCVKGRELSRTRALGVEGRRRVLFHTYNVKSFTAQADDETDDTHAFISAWKKACESEGGVKLVVPKGTYLIGPVKFSGPCQNVSSLTVRMEARL</sequence>
<dbReference type="InterPro" id="IPR011050">
    <property type="entry name" value="Pectin_lyase_fold/virulence"/>
</dbReference>
<dbReference type="InterPro" id="IPR012334">
    <property type="entry name" value="Pectin_lyas_fold"/>
</dbReference>
<keyword evidence="2" id="KW-0134">Cell wall</keyword>
<feature type="chain" id="PRO_5015155756" evidence="5">
    <location>
        <begin position="37"/>
        <end position="125"/>
    </location>
</feature>
<dbReference type="Proteomes" id="UP000237000">
    <property type="component" value="Unassembled WGS sequence"/>
</dbReference>
<dbReference type="InParanoid" id="A0A2P5AE62"/>
<feature type="signal peptide" evidence="5">
    <location>
        <begin position="1"/>
        <end position="36"/>
    </location>
</feature>
<dbReference type="SUPFAM" id="SSF51126">
    <property type="entry name" value="Pectin lyase-like"/>
    <property type="match status" value="1"/>
</dbReference>
<evidence type="ECO:0000256" key="5">
    <source>
        <dbReference type="SAM" id="SignalP"/>
    </source>
</evidence>
<dbReference type="AlphaFoldDB" id="A0A2P5AE62"/>
<proteinExistence type="predicted"/>
<keyword evidence="5" id="KW-0732">Signal</keyword>
<keyword evidence="3" id="KW-0964">Secreted</keyword>
<keyword evidence="4" id="KW-0961">Cell wall biogenesis/degradation</keyword>
<evidence type="ECO:0000313" key="6">
    <source>
        <dbReference type="EMBL" id="PON34819.1"/>
    </source>
</evidence>
<dbReference type="OrthoDB" id="187139at2759"/>
<reference evidence="7" key="1">
    <citation type="submission" date="2016-06" db="EMBL/GenBank/DDBJ databases">
        <title>Parallel loss of symbiosis genes in relatives of nitrogen-fixing non-legume Parasponia.</title>
        <authorList>
            <person name="Van Velzen R."/>
            <person name="Holmer R."/>
            <person name="Bu F."/>
            <person name="Rutten L."/>
            <person name="Van Zeijl A."/>
            <person name="Liu W."/>
            <person name="Santuari L."/>
            <person name="Cao Q."/>
            <person name="Sharma T."/>
            <person name="Shen D."/>
            <person name="Roswanjaya Y."/>
            <person name="Wardhani T."/>
            <person name="Kalhor M.S."/>
            <person name="Jansen J."/>
            <person name="Van den Hoogen J."/>
            <person name="Gungor B."/>
            <person name="Hartog M."/>
            <person name="Hontelez J."/>
            <person name="Verver J."/>
            <person name="Yang W.-C."/>
            <person name="Schijlen E."/>
            <person name="Repin R."/>
            <person name="Schilthuizen M."/>
            <person name="Schranz E."/>
            <person name="Heidstra R."/>
            <person name="Miyata K."/>
            <person name="Fedorova E."/>
            <person name="Kohlen W."/>
            <person name="Bisseling T."/>
            <person name="Smit S."/>
            <person name="Geurts R."/>
        </authorList>
    </citation>
    <scope>NUCLEOTIDE SEQUENCE [LARGE SCALE GENOMIC DNA]</scope>
    <source>
        <strain evidence="7">cv. RG33-2</strain>
    </source>
</reference>
<dbReference type="GO" id="GO:0071555">
    <property type="term" value="P:cell wall organization"/>
    <property type="evidence" value="ECO:0007669"/>
    <property type="project" value="UniProtKB-KW"/>
</dbReference>
<evidence type="ECO:0000256" key="1">
    <source>
        <dbReference type="ARBA" id="ARBA00004191"/>
    </source>
</evidence>
<comment type="caution">
    <text evidence="6">The sequence shown here is derived from an EMBL/GenBank/DDBJ whole genome shotgun (WGS) entry which is preliminary data.</text>
</comment>
<evidence type="ECO:0000256" key="4">
    <source>
        <dbReference type="ARBA" id="ARBA00023316"/>
    </source>
</evidence>
<protein>
    <submittedName>
        <fullName evidence="6">Pectate lyase superfamily protein</fullName>
    </submittedName>
</protein>
<gene>
    <name evidence="6" type="ORF">TorRG33x02_352640</name>
</gene>
<accession>A0A2P5AE62</accession>
<evidence type="ECO:0000256" key="2">
    <source>
        <dbReference type="ARBA" id="ARBA00022512"/>
    </source>
</evidence>